<dbReference type="PROSITE" id="PS51892">
    <property type="entry name" value="SUBTILASE"/>
    <property type="match status" value="1"/>
</dbReference>
<evidence type="ECO:0000313" key="10">
    <source>
        <dbReference type="Proteomes" id="UP000541610"/>
    </source>
</evidence>
<dbReference type="Pfam" id="PF00082">
    <property type="entry name" value="Peptidase_S8"/>
    <property type="match status" value="1"/>
</dbReference>
<dbReference type="Proteomes" id="UP000541610">
    <property type="component" value="Unassembled WGS sequence"/>
</dbReference>
<name>A0A7J6P8F3_PEROL</name>
<sequence length="436" mass="46749">MSCYDVEALAAAIFPPSALLSAQRSYAAPRGGNGHRVSGEDIFPRQHDTMWRSSTASFGRTSSCEAPENTRAQICAYRVKEGASSPGVVVALMKSFKAFKPEDVERVLFNGAKKSAVVQSLENTGMQIVHAGVPGCPASYRDVCEFVESAIKSSGLPRKDVVLTLIDTGIAPGHPELEGRLLKEREAETYTKRSNAWGTGHGTMMAGIIASNTNNMVGLAGIADKVKIRSIRIIMKPCGSGDVSITQSLFAFEEALGMKETSVVVYAYGFRFTPATALIFDYVLKKVTKKGILVLVSSSNSDRVDSREEVIVPCSLANATHAEEPLVLARRVAKLASLGVPGTEMMSLTPECDGDEWLYGMFRGSSGATAGAAGIVALMKSFKAFKPGDVERMLLNATEGRVKTGDGDEMVYGDLRPHLAVDQAIAEARLSPQRRL</sequence>
<dbReference type="InterPro" id="IPR015500">
    <property type="entry name" value="Peptidase_S8_subtilisin-rel"/>
</dbReference>
<evidence type="ECO:0000256" key="7">
    <source>
        <dbReference type="PROSITE-ProRule" id="PRU01240"/>
    </source>
</evidence>
<feature type="active site" description="Charge relay system" evidence="7">
    <location>
        <position position="167"/>
    </location>
</feature>
<dbReference type="Gene3D" id="3.40.50.200">
    <property type="entry name" value="Peptidase S8/S53 domain"/>
    <property type="match status" value="1"/>
</dbReference>
<feature type="active site" description="Charge relay system" evidence="7">
    <location>
        <position position="366"/>
    </location>
</feature>
<keyword evidence="2 7" id="KW-0645">Protease</keyword>
<comment type="catalytic activity">
    <reaction evidence="5">
        <text>Hydrolysis of proteins with broad specificity for peptide bonds, and a preference for a large uncharged residue in P1. Hydrolyzes peptide amides.</text>
        <dbReference type="EC" id="3.4.21.62"/>
    </reaction>
</comment>
<organism evidence="9 10">
    <name type="scientific">Perkinsus olseni</name>
    <name type="common">Perkinsus atlanticus</name>
    <dbReference type="NCBI Taxonomy" id="32597"/>
    <lineage>
        <taxon>Eukaryota</taxon>
        <taxon>Sar</taxon>
        <taxon>Alveolata</taxon>
        <taxon>Perkinsozoa</taxon>
        <taxon>Perkinsea</taxon>
        <taxon>Perkinsida</taxon>
        <taxon>Perkinsidae</taxon>
        <taxon>Perkinsus</taxon>
    </lineage>
</organism>
<dbReference type="PRINTS" id="PR00723">
    <property type="entry name" value="SUBTILISIN"/>
</dbReference>
<comment type="caution">
    <text evidence="9">The sequence shown here is derived from an EMBL/GenBank/DDBJ whole genome shotgun (WGS) entry which is preliminary data.</text>
</comment>
<evidence type="ECO:0000256" key="5">
    <source>
        <dbReference type="ARBA" id="ARBA00023529"/>
    </source>
</evidence>
<reference evidence="9 10" key="1">
    <citation type="submission" date="2020-04" db="EMBL/GenBank/DDBJ databases">
        <title>Perkinsus olseni comparative genomics.</title>
        <authorList>
            <person name="Bogema D.R."/>
        </authorList>
    </citation>
    <scope>NUCLEOTIDE SEQUENCE [LARGE SCALE GENOMIC DNA]</scope>
    <source>
        <strain evidence="9">00978-12</strain>
    </source>
</reference>
<dbReference type="InterPro" id="IPR036852">
    <property type="entry name" value="Peptidase_S8/S53_dom_sf"/>
</dbReference>
<keyword evidence="4 7" id="KW-0720">Serine protease</keyword>
<keyword evidence="3 7" id="KW-0378">Hydrolase</keyword>
<dbReference type="PANTHER" id="PTHR43806">
    <property type="entry name" value="PEPTIDASE S8"/>
    <property type="match status" value="1"/>
</dbReference>
<dbReference type="SUPFAM" id="SSF52743">
    <property type="entry name" value="Subtilisin-like"/>
    <property type="match status" value="1"/>
</dbReference>
<proteinExistence type="inferred from homology"/>
<evidence type="ECO:0000259" key="8">
    <source>
        <dbReference type="Pfam" id="PF00082"/>
    </source>
</evidence>
<dbReference type="PANTHER" id="PTHR43806:SF11">
    <property type="entry name" value="CEREVISIN-RELATED"/>
    <property type="match status" value="1"/>
</dbReference>
<gene>
    <name evidence="9" type="ORF">FOZ60_013410</name>
</gene>
<dbReference type="AlphaFoldDB" id="A0A7J6P8F3"/>
<dbReference type="EMBL" id="JABANP010000060">
    <property type="protein sequence ID" value="KAF4692454.1"/>
    <property type="molecule type" value="Genomic_DNA"/>
</dbReference>
<evidence type="ECO:0000313" key="9">
    <source>
        <dbReference type="EMBL" id="KAF4692454.1"/>
    </source>
</evidence>
<protein>
    <recommendedName>
        <fullName evidence="6">subtilisin</fullName>
        <ecNumber evidence="6">3.4.21.62</ecNumber>
    </recommendedName>
</protein>
<dbReference type="GO" id="GO:0004252">
    <property type="term" value="F:serine-type endopeptidase activity"/>
    <property type="evidence" value="ECO:0007669"/>
    <property type="project" value="UniProtKB-UniRule"/>
</dbReference>
<evidence type="ECO:0000256" key="3">
    <source>
        <dbReference type="ARBA" id="ARBA00022801"/>
    </source>
</evidence>
<feature type="domain" description="Peptidase S8/S53" evidence="8">
    <location>
        <begin position="159"/>
        <end position="400"/>
    </location>
</feature>
<dbReference type="InterPro" id="IPR050131">
    <property type="entry name" value="Peptidase_S8_subtilisin-like"/>
</dbReference>
<evidence type="ECO:0000256" key="6">
    <source>
        <dbReference type="ARBA" id="ARBA00023619"/>
    </source>
</evidence>
<dbReference type="GO" id="GO:0006508">
    <property type="term" value="P:proteolysis"/>
    <property type="evidence" value="ECO:0007669"/>
    <property type="project" value="UniProtKB-KW"/>
</dbReference>
<accession>A0A7J6P8F3</accession>
<dbReference type="InterPro" id="IPR000209">
    <property type="entry name" value="Peptidase_S8/S53_dom"/>
</dbReference>
<evidence type="ECO:0000256" key="1">
    <source>
        <dbReference type="ARBA" id="ARBA00011073"/>
    </source>
</evidence>
<feature type="active site" description="Charge relay system" evidence="7">
    <location>
        <position position="201"/>
    </location>
</feature>
<dbReference type="EC" id="3.4.21.62" evidence="6"/>
<comment type="similarity">
    <text evidence="1 7">Belongs to the peptidase S8 family.</text>
</comment>
<evidence type="ECO:0000256" key="2">
    <source>
        <dbReference type="ARBA" id="ARBA00022670"/>
    </source>
</evidence>
<dbReference type="OrthoDB" id="1484423at2759"/>
<evidence type="ECO:0000256" key="4">
    <source>
        <dbReference type="ARBA" id="ARBA00022825"/>
    </source>
</evidence>
<dbReference type="CDD" id="cd00306">
    <property type="entry name" value="Peptidases_S8_S53"/>
    <property type="match status" value="1"/>
</dbReference>